<dbReference type="Gene3D" id="1.20.58.190">
    <property type="entry name" value="Translin, domain 1"/>
    <property type="match status" value="1"/>
</dbReference>
<dbReference type="HOGENOM" id="CLU_067225_2_1_1"/>
<dbReference type="GO" id="GO:0043565">
    <property type="term" value="F:sequence-specific DNA binding"/>
    <property type="evidence" value="ECO:0007669"/>
    <property type="project" value="InterPro"/>
</dbReference>
<dbReference type="RefSeq" id="XP_016262736.1">
    <property type="nucleotide sequence ID" value="XM_016407132.1"/>
</dbReference>
<keyword evidence="5" id="KW-0539">Nucleus</keyword>
<reference evidence="7 8" key="1">
    <citation type="submission" date="2015-01" db="EMBL/GenBank/DDBJ databases">
        <title>The Genome Sequence of Exophiala oligosperma CBS72588.</title>
        <authorList>
            <consortium name="The Broad Institute Genomics Platform"/>
            <person name="Cuomo C."/>
            <person name="de Hoog S."/>
            <person name="Gorbushina A."/>
            <person name="Stielow B."/>
            <person name="Teixiera M."/>
            <person name="Abouelleil A."/>
            <person name="Chapman S.B."/>
            <person name="Priest M."/>
            <person name="Young S.K."/>
            <person name="Wortman J."/>
            <person name="Nusbaum C."/>
            <person name="Birren B."/>
        </authorList>
    </citation>
    <scope>NUCLEOTIDE SEQUENCE [LARGE SCALE GENOMIC DNA]</scope>
    <source>
        <strain evidence="7 8">CBS 72588</strain>
    </source>
</reference>
<feature type="region of interest" description="Disordered" evidence="6">
    <location>
        <begin position="254"/>
        <end position="274"/>
    </location>
</feature>
<dbReference type="VEuPathDB" id="FungiDB:PV06_06064"/>
<accession>A0A0D2DJC9</accession>
<dbReference type="GeneID" id="27358138"/>
<dbReference type="Pfam" id="PF01997">
    <property type="entry name" value="Translin"/>
    <property type="match status" value="1"/>
</dbReference>
<dbReference type="Gene3D" id="1.20.58.200">
    <property type="entry name" value="Translin, domain 2"/>
    <property type="match status" value="1"/>
</dbReference>
<dbReference type="InterPro" id="IPR016069">
    <property type="entry name" value="Translin_C"/>
</dbReference>
<evidence type="ECO:0000313" key="8">
    <source>
        <dbReference type="Proteomes" id="UP000053342"/>
    </source>
</evidence>
<dbReference type="InterPro" id="IPR016068">
    <property type="entry name" value="Translin_N"/>
</dbReference>
<evidence type="ECO:0000256" key="2">
    <source>
        <dbReference type="ARBA" id="ARBA00004496"/>
    </source>
</evidence>
<evidence type="ECO:0000313" key="7">
    <source>
        <dbReference type="EMBL" id="KIW42520.1"/>
    </source>
</evidence>
<evidence type="ECO:0000256" key="3">
    <source>
        <dbReference type="ARBA" id="ARBA00005902"/>
    </source>
</evidence>
<dbReference type="OrthoDB" id="31005at2759"/>
<evidence type="ECO:0000256" key="6">
    <source>
        <dbReference type="SAM" id="MobiDB-lite"/>
    </source>
</evidence>
<dbReference type="GO" id="GO:0005634">
    <property type="term" value="C:nucleus"/>
    <property type="evidence" value="ECO:0007669"/>
    <property type="project" value="UniProtKB-SubCell"/>
</dbReference>
<comment type="subcellular location">
    <subcellularLocation>
        <location evidence="2">Cytoplasm</location>
    </subcellularLocation>
    <subcellularLocation>
        <location evidence="1">Nucleus</location>
    </subcellularLocation>
</comment>
<keyword evidence="8" id="KW-1185">Reference proteome</keyword>
<dbReference type="InterPro" id="IPR036081">
    <property type="entry name" value="Translin_sf"/>
</dbReference>
<dbReference type="STRING" id="215243.A0A0D2DJC9"/>
<proteinExistence type="inferred from homology"/>
<dbReference type="EMBL" id="KN847336">
    <property type="protein sequence ID" value="KIW42520.1"/>
    <property type="molecule type" value="Genomic_DNA"/>
</dbReference>
<evidence type="ECO:0000256" key="5">
    <source>
        <dbReference type="ARBA" id="ARBA00023242"/>
    </source>
</evidence>
<evidence type="ECO:0008006" key="9">
    <source>
        <dbReference type="Google" id="ProtNLM"/>
    </source>
</evidence>
<name>A0A0D2DJC9_9EURO</name>
<dbReference type="AlphaFoldDB" id="A0A0D2DJC9"/>
<organism evidence="7 8">
    <name type="scientific">Exophiala oligosperma</name>
    <dbReference type="NCBI Taxonomy" id="215243"/>
    <lineage>
        <taxon>Eukaryota</taxon>
        <taxon>Fungi</taxon>
        <taxon>Dikarya</taxon>
        <taxon>Ascomycota</taxon>
        <taxon>Pezizomycotina</taxon>
        <taxon>Eurotiomycetes</taxon>
        <taxon>Chaetothyriomycetidae</taxon>
        <taxon>Chaetothyriales</taxon>
        <taxon>Herpotrichiellaceae</taxon>
        <taxon>Exophiala</taxon>
    </lineage>
</organism>
<dbReference type="InterPro" id="IPR002848">
    <property type="entry name" value="Translin_fam"/>
</dbReference>
<gene>
    <name evidence="7" type="ORF">PV06_06064</name>
</gene>
<dbReference type="SUPFAM" id="SSF74784">
    <property type="entry name" value="Translin"/>
    <property type="match status" value="1"/>
</dbReference>
<protein>
    <recommendedName>
        <fullName evidence="9">Translin</fullName>
    </recommendedName>
</protein>
<comment type="similarity">
    <text evidence="3">Belongs to the translin family.</text>
</comment>
<dbReference type="GO" id="GO:0005737">
    <property type="term" value="C:cytoplasm"/>
    <property type="evidence" value="ECO:0007669"/>
    <property type="project" value="UniProtKB-SubCell"/>
</dbReference>
<dbReference type="Proteomes" id="UP000053342">
    <property type="component" value="Unassembled WGS sequence"/>
</dbReference>
<dbReference type="PANTHER" id="PTHR10741">
    <property type="entry name" value="TRANSLIN AND TRANSLIN ASSOCIATED PROTEIN X"/>
    <property type="match status" value="1"/>
</dbReference>
<dbReference type="CDD" id="cd14820">
    <property type="entry name" value="TRAX"/>
    <property type="match status" value="1"/>
</dbReference>
<evidence type="ECO:0000256" key="1">
    <source>
        <dbReference type="ARBA" id="ARBA00004123"/>
    </source>
</evidence>
<evidence type="ECO:0000256" key="4">
    <source>
        <dbReference type="ARBA" id="ARBA00022490"/>
    </source>
</evidence>
<keyword evidence="4" id="KW-0963">Cytoplasm</keyword>
<sequence>MAGQKRRHDGMEIDTQQTSSPYIPIFETFRTELDEHHDRRERIIKVSRDVTAQSKKIIFALQRAREINRPIHASISKTTTPMYTTIRDLLQSIVPDLQGLNAQRYRGNISGGIQEYMEAVLFHHYLERRTLLGFEDAQGRLPEGVLLTYEDYALGVFDMTGELMRFAITYLATNGQLPGVSGGGGGDGDGDGGDGGDGSILADLQLLRSELEQLDASGSYSLNKEFAMKMKTTRASVEKVENGVYSMIVRGKERPKGWRPDLGEDRERQEVESY</sequence>